<proteinExistence type="predicted"/>
<evidence type="ECO:0000313" key="2">
    <source>
        <dbReference type="EMBL" id="KAL2325436.1"/>
    </source>
</evidence>
<feature type="compositionally biased region" description="Low complexity" evidence="1">
    <location>
        <begin position="30"/>
        <end position="43"/>
    </location>
</feature>
<feature type="region of interest" description="Disordered" evidence="1">
    <location>
        <begin position="1"/>
        <end position="101"/>
    </location>
</feature>
<gene>
    <name evidence="2" type="ORF">Fmac_024494</name>
</gene>
<organism evidence="2 3">
    <name type="scientific">Flemingia macrophylla</name>
    <dbReference type="NCBI Taxonomy" id="520843"/>
    <lineage>
        <taxon>Eukaryota</taxon>
        <taxon>Viridiplantae</taxon>
        <taxon>Streptophyta</taxon>
        <taxon>Embryophyta</taxon>
        <taxon>Tracheophyta</taxon>
        <taxon>Spermatophyta</taxon>
        <taxon>Magnoliopsida</taxon>
        <taxon>eudicotyledons</taxon>
        <taxon>Gunneridae</taxon>
        <taxon>Pentapetalae</taxon>
        <taxon>rosids</taxon>
        <taxon>fabids</taxon>
        <taxon>Fabales</taxon>
        <taxon>Fabaceae</taxon>
        <taxon>Papilionoideae</taxon>
        <taxon>50 kb inversion clade</taxon>
        <taxon>NPAAA clade</taxon>
        <taxon>indigoferoid/millettioid clade</taxon>
        <taxon>Phaseoleae</taxon>
        <taxon>Flemingia</taxon>
    </lineage>
</organism>
<name>A0ABD1LPK0_9FABA</name>
<feature type="compositionally biased region" description="Pro residues" evidence="1">
    <location>
        <begin position="90"/>
        <end position="100"/>
    </location>
</feature>
<keyword evidence="3" id="KW-1185">Reference proteome</keyword>
<feature type="compositionally biased region" description="Polar residues" evidence="1">
    <location>
        <begin position="1"/>
        <end position="11"/>
    </location>
</feature>
<comment type="caution">
    <text evidence="2">The sequence shown here is derived from an EMBL/GenBank/DDBJ whole genome shotgun (WGS) entry which is preliminary data.</text>
</comment>
<evidence type="ECO:0000256" key="1">
    <source>
        <dbReference type="SAM" id="MobiDB-lite"/>
    </source>
</evidence>
<dbReference type="EMBL" id="JBGMDY010000008">
    <property type="protein sequence ID" value="KAL2325436.1"/>
    <property type="molecule type" value="Genomic_DNA"/>
</dbReference>
<protein>
    <submittedName>
        <fullName evidence="2">Uncharacterized protein</fullName>
    </submittedName>
</protein>
<accession>A0ABD1LPK0</accession>
<sequence length="210" mass="23021">MVEQQQRSLCQAQLRPMPAPRRFASEVSGTTPAEATPEPSTPSRNPPTPTTPPRLSLAPPKPRSPSELLVNNAACRPNQSKTLNSSSSTTPPPSPPPPPLNLTLSFPVSHPVLFFHPLAPTDYVMNIPHRDTCGFERPAVEFRRGGDSVSLCHGVLLVVLPSLMEPPYLGPYQRPQVLFAPECLQASLYDSVELLQPFNLFFVGVLTRER</sequence>
<evidence type="ECO:0000313" key="3">
    <source>
        <dbReference type="Proteomes" id="UP001603857"/>
    </source>
</evidence>
<dbReference type="AlphaFoldDB" id="A0ABD1LPK0"/>
<reference evidence="2 3" key="1">
    <citation type="submission" date="2024-08" db="EMBL/GenBank/DDBJ databases">
        <title>Insights into the chromosomal genome structure of Flemingia macrophylla.</title>
        <authorList>
            <person name="Ding Y."/>
            <person name="Zhao Y."/>
            <person name="Bi W."/>
            <person name="Wu M."/>
            <person name="Zhao G."/>
            <person name="Gong Y."/>
            <person name="Li W."/>
            <person name="Zhang P."/>
        </authorList>
    </citation>
    <scope>NUCLEOTIDE SEQUENCE [LARGE SCALE GENOMIC DNA]</scope>
    <source>
        <strain evidence="2">DYQJB</strain>
        <tissue evidence="2">Leaf</tissue>
    </source>
</reference>
<dbReference type="Proteomes" id="UP001603857">
    <property type="component" value="Unassembled WGS sequence"/>
</dbReference>